<dbReference type="InterPro" id="IPR051924">
    <property type="entry name" value="GST_Kappa/NadH"/>
</dbReference>
<accession>A0AAQ1PAB5</accession>
<comment type="catalytic activity">
    <reaction evidence="1">
        <text>2-hydroxychromene-2-carboxylate = (3E)-4-(2-hydroxyphenyl)-2-oxobut-3-enoate</text>
        <dbReference type="Rhea" id="RHEA:27401"/>
        <dbReference type="ChEBI" id="CHEBI:59350"/>
        <dbReference type="ChEBI" id="CHEBI:59353"/>
        <dbReference type="EC" id="5.99.1.4"/>
    </reaction>
</comment>
<dbReference type="CDD" id="cd03022">
    <property type="entry name" value="DsbA_HCCA_Iso"/>
    <property type="match status" value="1"/>
</dbReference>
<dbReference type="PANTHER" id="PTHR42943">
    <property type="entry name" value="GLUTATHIONE S-TRANSFERASE KAPPA"/>
    <property type="match status" value="1"/>
</dbReference>
<dbReference type="GO" id="GO:0004602">
    <property type="term" value="F:glutathione peroxidase activity"/>
    <property type="evidence" value="ECO:0007669"/>
    <property type="project" value="TreeGrafter"/>
</dbReference>
<gene>
    <name evidence="4" type="ORF">JV551A3_V1_1500083</name>
</gene>
<dbReference type="GO" id="GO:0006749">
    <property type="term" value="P:glutathione metabolic process"/>
    <property type="evidence" value="ECO:0007669"/>
    <property type="project" value="TreeGrafter"/>
</dbReference>
<dbReference type="PANTHER" id="PTHR42943:SF2">
    <property type="entry name" value="GLUTATHIONE S-TRANSFERASE KAPPA 1"/>
    <property type="match status" value="1"/>
</dbReference>
<sequence>MHKTVDFFFDLGSPASYLAWTQLPGLCARQGATLRYRPMLLGGVFQATGNASPVMIPAKGRYMFTDLARFAERYGVPFGLPPGFPVNTLTLMRGAVGTQLRSPERFEALLAVLFNGLFAQRRNLGDSAALDDTLSQGGFDPQVFRALAADEEVKAALRHATEEAVERGVFGAPTCFVGDQMFFGQDRLDFVEEALRQGASSRSS</sequence>
<keyword evidence="5" id="KW-1185">Reference proteome</keyword>
<dbReference type="InterPro" id="IPR044087">
    <property type="entry name" value="NahD-like"/>
</dbReference>
<dbReference type="EMBL" id="OPYN01000150">
    <property type="protein sequence ID" value="SPO61606.1"/>
    <property type="molecule type" value="Genomic_DNA"/>
</dbReference>
<dbReference type="RefSeq" id="WP_133973199.1">
    <property type="nucleotide sequence ID" value="NZ_OPYN01000150.1"/>
</dbReference>
<reference evidence="4 5" key="1">
    <citation type="submission" date="2018-02" db="EMBL/GenBank/DDBJ databases">
        <authorList>
            <person name="Dubost A."/>
        </authorList>
    </citation>
    <scope>NUCLEOTIDE SEQUENCE [LARGE SCALE GENOMIC DNA]</scope>
    <source>
        <strain evidence="5">JV551A3</strain>
    </source>
</reference>
<evidence type="ECO:0000259" key="3">
    <source>
        <dbReference type="Pfam" id="PF01323"/>
    </source>
</evidence>
<keyword evidence="1" id="KW-0413">Isomerase</keyword>
<dbReference type="GO" id="GO:1901170">
    <property type="term" value="P:naphthalene catabolic process"/>
    <property type="evidence" value="ECO:0007669"/>
    <property type="project" value="InterPro"/>
</dbReference>
<dbReference type="InterPro" id="IPR014440">
    <property type="entry name" value="HCCAis_GSTk"/>
</dbReference>
<evidence type="ECO:0000256" key="2">
    <source>
        <dbReference type="PIRSR" id="PIRSR006386-1"/>
    </source>
</evidence>
<evidence type="ECO:0000313" key="5">
    <source>
        <dbReference type="Proteomes" id="UP000294335"/>
    </source>
</evidence>
<evidence type="ECO:0000313" key="4">
    <source>
        <dbReference type="EMBL" id="SPO61606.1"/>
    </source>
</evidence>
<dbReference type="InterPro" id="IPR001853">
    <property type="entry name" value="DSBA-like_thioredoxin_dom"/>
</dbReference>
<dbReference type="Pfam" id="PF01323">
    <property type="entry name" value="DSBA"/>
    <property type="match status" value="1"/>
</dbReference>
<dbReference type="SUPFAM" id="SSF52833">
    <property type="entry name" value="Thioredoxin-like"/>
    <property type="match status" value="1"/>
</dbReference>
<dbReference type="PIRSF" id="PIRSF006386">
    <property type="entry name" value="HCCAis_GSTk"/>
    <property type="match status" value="1"/>
</dbReference>
<comment type="caution">
    <text evidence="4">The sequence shown here is derived from an EMBL/GenBank/DDBJ whole genome shotgun (WGS) entry which is preliminary data.</text>
</comment>
<dbReference type="InterPro" id="IPR036249">
    <property type="entry name" value="Thioredoxin-like_sf"/>
</dbReference>
<organism evidence="4 5">
    <name type="scientific">Pseudomonas inefficax</name>
    <dbReference type="NCBI Taxonomy" id="2078786"/>
    <lineage>
        <taxon>Bacteria</taxon>
        <taxon>Pseudomonadati</taxon>
        <taxon>Pseudomonadota</taxon>
        <taxon>Gammaproteobacteria</taxon>
        <taxon>Pseudomonadales</taxon>
        <taxon>Pseudomonadaceae</taxon>
        <taxon>Pseudomonas</taxon>
    </lineage>
</organism>
<dbReference type="AlphaFoldDB" id="A0AAQ1PAB5"/>
<protein>
    <recommendedName>
        <fullName evidence="1">2-hydroxychromene-2-carboxylate isomerase</fullName>
        <ecNumber evidence="1">5.99.1.4</ecNumber>
    </recommendedName>
</protein>
<feature type="domain" description="DSBA-like thioredoxin" evidence="3">
    <location>
        <begin position="4"/>
        <end position="195"/>
    </location>
</feature>
<evidence type="ECO:0000256" key="1">
    <source>
        <dbReference type="PIRNR" id="PIRNR006386"/>
    </source>
</evidence>
<proteinExistence type="inferred from homology"/>
<name>A0AAQ1PAB5_9PSED</name>
<feature type="active site" description="Nucleophile" evidence="2">
    <location>
        <position position="13"/>
    </location>
</feature>
<dbReference type="Gene3D" id="3.40.30.10">
    <property type="entry name" value="Glutaredoxin"/>
    <property type="match status" value="1"/>
</dbReference>
<dbReference type="EC" id="5.99.1.4" evidence="1"/>
<dbReference type="GO" id="GO:0004364">
    <property type="term" value="F:glutathione transferase activity"/>
    <property type="evidence" value="ECO:0007669"/>
    <property type="project" value="TreeGrafter"/>
</dbReference>
<dbReference type="Proteomes" id="UP000294335">
    <property type="component" value="Unassembled WGS sequence"/>
</dbReference>
<comment type="similarity">
    <text evidence="1">Belongs to the GST superfamily. NadH family.</text>
</comment>
<dbReference type="GO" id="GO:0018845">
    <property type="term" value="F:2-hydroxychromene-2-carboxylate isomerase activity"/>
    <property type="evidence" value="ECO:0007669"/>
    <property type="project" value="UniProtKB-UniRule"/>
</dbReference>